<proteinExistence type="predicted"/>
<dbReference type="PANTHER" id="PTHR31891">
    <property type="entry name" value="FORMAMIDASE C869.04-RELATED"/>
    <property type="match status" value="1"/>
</dbReference>
<dbReference type="OrthoDB" id="9785236at2"/>
<dbReference type="InterPro" id="IPR004304">
    <property type="entry name" value="FmdA_AmdA"/>
</dbReference>
<keyword evidence="2" id="KW-1185">Reference proteome</keyword>
<organism evidence="1 2">
    <name type="scientific">Kosakonia oryziphila</name>
    <dbReference type="NCBI Taxonomy" id="1005667"/>
    <lineage>
        <taxon>Bacteria</taxon>
        <taxon>Pseudomonadati</taxon>
        <taxon>Pseudomonadota</taxon>
        <taxon>Gammaproteobacteria</taxon>
        <taxon>Enterobacterales</taxon>
        <taxon>Enterobacteriaceae</taxon>
        <taxon>Kosakonia</taxon>
    </lineage>
</organism>
<reference evidence="2" key="1">
    <citation type="submission" date="2016-08" db="EMBL/GenBank/DDBJ databases">
        <authorList>
            <person name="Varghese N."/>
            <person name="Submissions Spin"/>
        </authorList>
    </citation>
    <scope>NUCLEOTIDE SEQUENCE [LARGE SCALE GENOMIC DNA]</scope>
    <source>
        <strain evidence="2">REICA_142</strain>
    </source>
</reference>
<dbReference type="Gene3D" id="3.10.28.20">
    <property type="entry name" value="Acetamidase/Formamidase-like domains"/>
    <property type="match status" value="1"/>
</dbReference>
<accession>A0A1C4GGZ0</accession>
<gene>
    <name evidence="1" type="ORF">GA0061070_10686</name>
</gene>
<dbReference type="EMBL" id="FMBC01000068">
    <property type="protein sequence ID" value="SCC67482.1"/>
    <property type="molecule type" value="Genomic_DNA"/>
</dbReference>
<evidence type="ECO:0000313" key="1">
    <source>
        <dbReference type="EMBL" id="SCC67482.1"/>
    </source>
</evidence>
<name>A0A1C4GGZ0_9ENTR</name>
<dbReference type="Pfam" id="PF03069">
    <property type="entry name" value="FmdA_AmdA"/>
    <property type="match status" value="2"/>
</dbReference>
<sequence>MIAINNTHVIYAMSRENPHVATIASGDEVLFQTCDCFSDQIVNDATVFQEINWQRINPATGPVFVQGAEPGDVLKVHIRQIRLNRDWAVMITAPDLGIVGDELREPTVTIVPINEGHALLAAGVTAPLRPMIGVIGVAPDGEAVSCGTPYSHGGNMDCKEIVEGTTLWLPVYVPGALFALGDLHAGMGDGEVSVCGLEIAGEVIVELTVVKNRPLPLPMLENDDSLFTLASAVTLDEAATLATRNMVHFLTDNSPLSLPEAINILSVTGNLQICQVVDPLKTCRFALPKSIAKQLGVTIEG</sequence>
<dbReference type="Proteomes" id="UP000198515">
    <property type="component" value="Unassembled WGS sequence"/>
</dbReference>
<dbReference type="SUPFAM" id="SSF141130">
    <property type="entry name" value="Acetamidase/Formamidase-like"/>
    <property type="match status" value="1"/>
</dbReference>
<evidence type="ECO:0000313" key="2">
    <source>
        <dbReference type="Proteomes" id="UP000198515"/>
    </source>
</evidence>
<dbReference type="Gene3D" id="2.60.120.580">
    <property type="entry name" value="Acetamidase/Formamidase-like domains"/>
    <property type="match status" value="1"/>
</dbReference>
<dbReference type="RefSeq" id="WP_090138545.1">
    <property type="nucleotide sequence ID" value="NZ_FMBC01000068.1"/>
</dbReference>
<dbReference type="AlphaFoldDB" id="A0A1C4GGZ0"/>
<protein>
    <submittedName>
        <fullName evidence="1">Amidase</fullName>
    </submittedName>
</protein>
<dbReference type="GO" id="GO:0016811">
    <property type="term" value="F:hydrolase activity, acting on carbon-nitrogen (but not peptide) bonds, in linear amides"/>
    <property type="evidence" value="ECO:0007669"/>
    <property type="project" value="InterPro"/>
</dbReference>
<dbReference type="PANTHER" id="PTHR31891:SF1">
    <property type="entry name" value="FORMAMIDASE C869.04-RELATED"/>
    <property type="match status" value="1"/>
</dbReference>
<dbReference type="Gene3D" id="2.40.10.120">
    <property type="match status" value="1"/>
</dbReference>